<feature type="transmembrane region" description="Helical" evidence="1">
    <location>
        <begin position="30"/>
        <end position="48"/>
    </location>
</feature>
<dbReference type="Proteomes" id="UP000321570">
    <property type="component" value="Unassembled WGS sequence"/>
</dbReference>
<evidence type="ECO:0000313" key="2">
    <source>
        <dbReference type="EMBL" id="VUZ39973.1"/>
    </source>
</evidence>
<sequence>NYLCFPLNNNAHVLVIGSCSPFSSSARSPLYLLSLASILVVAYLNTFWPNQPFLFYSTIVVSSYSNSSELVTVTVIVIC</sequence>
<organism evidence="2 3">
    <name type="scientific">Hymenolepis diminuta</name>
    <name type="common">Rat tapeworm</name>
    <dbReference type="NCBI Taxonomy" id="6216"/>
    <lineage>
        <taxon>Eukaryota</taxon>
        <taxon>Metazoa</taxon>
        <taxon>Spiralia</taxon>
        <taxon>Lophotrochozoa</taxon>
        <taxon>Platyhelminthes</taxon>
        <taxon>Cestoda</taxon>
        <taxon>Eucestoda</taxon>
        <taxon>Cyclophyllidea</taxon>
        <taxon>Hymenolepididae</taxon>
        <taxon>Hymenolepis</taxon>
    </lineage>
</organism>
<name>A0A564Y0D8_HYMDI</name>
<reference evidence="2 3" key="1">
    <citation type="submission" date="2019-07" db="EMBL/GenBank/DDBJ databases">
        <authorList>
            <person name="Jastrzebski P J."/>
            <person name="Paukszto L."/>
            <person name="Jastrzebski P J."/>
        </authorList>
    </citation>
    <scope>NUCLEOTIDE SEQUENCE [LARGE SCALE GENOMIC DNA]</scope>
    <source>
        <strain evidence="2 3">WMS-il1</strain>
    </source>
</reference>
<protein>
    <submittedName>
        <fullName evidence="2">Uncharacterized protein</fullName>
    </submittedName>
</protein>
<gene>
    <name evidence="2" type="ORF">WMSIL1_LOCUS939</name>
</gene>
<proteinExistence type="predicted"/>
<accession>A0A564Y0D8</accession>
<evidence type="ECO:0000256" key="1">
    <source>
        <dbReference type="SAM" id="Phobius"/>
    </source>
</evidence>
<dbReference type="AlphaFoldDB" id="A0A564Y0D8"/>
<keyword evidence="1" id="KW-0472">Membrane</keyword>
<dbReference type="EMBL" id="CABIJS010000022">
    <property type="protein sequence ID" value="VUZ39973.1"/>
    <property type="molecule type" value="Genomic_DNA"/>
</dbReference>
<keyword evidence="1" id="KW-1133">Transmembrane helix</keyword>
<keyword evidence="3" id="KW-1185">Reference proteome</keyword>
<feature type="non-terminal residue" evidence="2">
    <location>
        <position position="1"/>
    </location>
</feature>
<keyword evidence="1" id="KW-0812">Transmembrane</keyword>
<evidence type="ECO:0000313" key="3">
    <source>
        <dbReference type="Proteomes" id="UP000321570"/>
    </source>
</evidence>